<dbReference type="GO" id="GO:0044754">
    <property type="term" value="C:autolysosome"/>
    <property type="evidence" value="ECO:0007669"/>
    <property type="project" value="UniProtKB-SubCell"/>
</dbReference>
<dbReference type="Proteomes" id="UP001159641">
    <property type="component" value="Unassembled WGS sequence"/>
</dbReference>
<comment type="caution">
    <text evidence="10">The sequence shown here is derived from an EMBL/GenBank/DDBJ whole genome shotgun (WGS) entry which is preliminary data.</text>
</comment>
<keyword evidence="2 8" id="KW-0409">Iron storage</keyword>
<gene>
    <name evidence="10" type="ORF">J1605_018538</name>
</gene>
<dbReference type="SUPFAM" id="SSF47240">
    <property type="entry name" value="Ferritin-like"/>
    <property type="match status" value="1"/>
</dbReference>
<dbReference type="InterPro" id="IPR009040">
    <property type="entry name" value="Ferritin-like_diiron"/>
</dbReference>
<comment type="similarity">
    <text evidence="1 8">Belongs to the ferritin family.</text>
</comment>
<sequence length="77" mass="9046">MSTRILQNYSAEVEAVVNRLVNMHLRASYTYLSLGFYFHLHHVALEGVGHLFQEWAEEKREAGLGEYPFQRVTLKRH</sequence>
<dbReference type="InterPro" id="IPR012347">
    <property type="entry name" value="Ferritin-like"/>
</dbReference>
<dbReference type="PROSITE" id="PS50905">
    <property type="entry name" value="FERRITIN_LIKE"/>
    <property type="match status" value="1"/>
</dbReference>
<evidence type="ECO:0000259" key="9">
    <source>
        <dbReference type="PROSITE" id="PS50905"/>
    </source>
</evidence>
<organism evidence="10 11">
    <name type="scientific">Eschrichtius robustus</name>
    <name type="common">California gray whale</name>
    <name type="synonym">Eschrichtius gibbosus</name>
    <dbReference type="NCBI Taxonomy" id="9764"/>
    <lineage>
        <taxon>Eukaryota</taxon>
        <taxon>Metazoa</taxon>
        <taxon>Chordata</taxon>
        <taxon>Craniata</taxon>
        <taxon>Vertebrata</taxon>
        <taxon>Euteleostomi</taxon>
        <taxon>Mammalia</taxon>
        <taxon>Eutheria</taxon>
        <taxon>Laurasiatheria</taxon>
        <taxon>Artiodactyla</taxon>
        <taxon>Whippomorpha</taxon>
        <taxon>Cetacea</taxon>
        <taxon>Mysticeti</taxon>
        <taxon>Eschrichtiidae</taxon>
        <taxon>Eschrichtius</taxon>
    </lineage>
</organism>
<proteinExistence type="inferred from homology"/>
<dbReference type="EMBL" id="JAIQCJ010000625">
    <property type="protein sequence ID" value="KAJ8794951.1"/>
    <property type="molecule type" value="Genomic_DNA"/>
</dbReference>
<evidence type="ECO:0000256" key="8">
    <source>
        <dbReference type="RuleBase" id="RU361145"/>
    </source>
</evidence>
<dbReference type="GO" id="GO:0006879">
    <property type="term" value="P:intracellular iron ion homeostasis"/>
    <property type="evidence" value="ECO:0007669"/>
    <property type="project" value="UniProtKB-KW"/>
</dbReference>
<dbReference type="GO" id="GO:0008199">
    <property type="term" value="F:ferric iron binding"/>
    <property type="evidence" value="ECO:0007669"/>
    <property type="project" value="InterPro"/>
</dbReference>
<evidence type="ECO:0000256" key="5">
    <source>
        <dbReference type="ARBA" id="ARBA00044942"/>
    </source>
</evidence>
<evidence type="ECO:0000313" key="10">
    <source>
        <dbReference type="EMBL" id="KAJ8794951.1"/>
    </source>
</evidence>
<evidence type="ECO:0000256" key="2">
    <source>
        <dbReference type="ARBA" id="ARBA00022434"/>
    </source>
</evidence>
<dbReference type="Pfam" id="PF00210">
    <property type="entry name" value="Ferritin"/>
    <property type="match status" value="1"/>
</dbReference>
<dbReference type="GO" id="GO:0006826">
    <property type="term" value="P:iron ion transport"/>
    <property type="evidence" value="ECO:0007669"/>
    <property type="project" value="InterPro"/>
</dbReference>
<evidence type="ECO:0000313" key="11">
    <source>
        <dbReference type="Proteomes" id="UP001159641"/>
    </source>
</evidence>
<keyword evidence="4 8" id="KW-0408">Iron</keyword>
<dbReference type="PANTHER" id="PTHR11431:SF47">
    <property type="entry name" value="FERRITIN LIGHT CHAIN"/>
    <property type="match status" value="1"/>
</dbReference>
<dbReference type="AlphaFoldDB" id="A0AB34HQ57"/>
<evidence type="ECO:0000256" key="1">
    <source>
        <dbReference type="ARBA" id="ARBA00007513"/>
    </source>
</evidence>
<dbReference type="GO" id="GO:0008198">
    <property type="term" value="F:ferrous iron binding"/>
    <property type="evidence" value="ECO:0007669"/>
    <property type="project" value="TreeGrafter"/>
</dbReference>
<evidence type="ECO:0000256" key="7">
    <source>
        <dbReference type="ARBA" id="ARBA00047045"/>
    </source>
</evidence>
<dbReference type="Gene3D" id="1.20.1260.10">
    <property type="match status" value="1"/>
</dbReference>
<feature type="domain" description="Ferritin-like diiron" evidence="9">
    <location>
        <begin position="7"/>
        <end position="77"/>
    </location>
</feature>
<comment type="subunit">
    <text evidence="7">Oligomer of 24 subunits. There are two types of subunits: L (light) chain and H (heavy) chain. The major chain can be light or heavy, depending on the species and tissue type. The functional molecule forms a roughly spherical shell with a diameter of 12 nm and contains a central cavity into which the insoluble mineral iron core is deposited. Interacts with NCOA4.</text>
</comment>
<comment type="function">
    <text evidence="6">Stores iron in a soluble, non-toxic, readily available form. Important for iron homeostasis. Iron is taken up in the ferrous form and deposited as ferric hydroxides after oxidation. Also plays a role in delivery of iron to cells. Mediates iron uptake in capsule cells of the developing kidney. Delivery to lysosomes by the cargo receptor NCOA4 for autophagic degradation and release or iron.</text>
</comment>
<comment type="subcellular location">
    <subcellularLocation>
        <location evidence="5">Autolysosome</location>
    </subcellularLocation>
</comment>
<keyword evidence="3 8" id="KW-0479">Metal-binding</keyword>
<keyword evidence="11" id="KW-1185">Reference proteome</keyword>
<dbReference type="PANTHER" id="PTHR11431">
    <property type="entry name" value="FERRITIN"/>
    <property type="match status" value="1"/>
</dbReference>
<name>A0AB34HQ57_ESCRO</name>
<dbReference type="InterPro" id="IPR008331">
    <property type="entry name" value="Ferritin_DPS_dom"/>
</dbReference>
<evidence type="ECO:0000256" key="3">
    <source>
        <dbReference type="ARBA" id="ARBA00022723"/>
    </source>
</evidence>
<accession>A0AB34HQ57</accession>
<evidence type="ECO:0000256" key="4">
    <source>
        <dbReference type="ARBA" id="ARBA00023004"/>
    </source>
</evidence>
<dbReference type="InterPro" id="IPR001519">
    <property type="entry name" value="Ferritin"/>
</dbReference>
<evidence type="ECO:0000256" key="6">
    <source>
        <dbReference type="ARBA" id="ARBA00045578"/>
    </source>
</evidence>
<protein>
    <recommendedName>
        <fullName evidence="8">Ferritin</fullName>
    </recommendedName>
</protein>
<reference evidence="10 11" key="1">
    <citation type="submission" date="2022-11" db="EMBL/GenBank/DDBJ databases">
        <title>Whole genome sequence of Eschrichtius robustus ER-17-0199.</title>
        <authorList>
            <person name="Bruniche-Olsen A."/>
            <person name="Black A.N."/>
            <person name="Fields C.J."/>
            <person name="Walden K."/>
            <person name="Dewoody J.A."/>
        </authorList>
    </citation>
    <scope>NUCLEOTIDE SEQUENCE [LARGE SCALE GENOMIC DNA]</scope>
    <source>
        <strain evidence="10">ER-17-0199</strain>
        <tissue evidence="10">Blubber</tissue>
    </source>
</reference>
<dbReference type="InterPro" id="IPR009078">
    <property type="entry name" value="Ferritin-like_SF"/>
</dbReference>